<reference evidence="1 2" key="1">
    <citation type="submission" date="2020-08" db="EMBL/GenBank/DDBJ databases">
        <title>Functional genomics of gut bacteria from endangered species of beetles.</title>
        <authorList>
            <person name="Carlos-Shanley C."/>
        </authorList>
    </citation>
    <scope>NUCLEOTIDE SEQUENCE [LARGE SCALE GENOMIC DNA]</scope>
    <source>
        <strain evidence="1 2">S00127</strain>
    </source>
</reference>
<protein>
    <submittedName>
        <fullName evidence="1">Uncharacterized protein</fullName>
    </submittedName>
</protein>
<evidence type="ECO:0000313" key="1">
    <source>
        <dbReference type="EMBL" id="MBB6363849.1"/>
    </source>
</evidence>
<name>A0AAW3VFR9_ACILW</name>
<comment type="caution">
    <text evidence="1">The sequence shown here is derived from an EMBL/GenBank/DDBJ whole genome shotgun (WGS) entry which is preliminary data.</text>
</comment>
<dbReference type="EMBL" id="JACHLA010000010">
    <property type="protein sequence ID" value="MBB6363849.1"/>
    <property type="molecule type" value="Genomic_DNA"/>
</dbReference>
<evidence type="ECO:0000313" key="2">
    <source>
        <dbReference type="Proteomes" id="UP000548425"/>
    </source>
</evidence>
<proteinExistence type="predicted"/>
<dbReference type="Proteomes" id="UP000548425">
    <property type="component" value="Unassembled WGS sequence"/>
</dbReference>
<organism evidence="1 2">
    <name type="scientific">Acinetobacter lwoffii</name>
    <dbReference type="NCBI Taxonomy" id="28090"/>
    <lineage>
        <taxon>Bacteria</taxon>
        <taxon>Pseudomonadati</taxon>
        <taxon>Pseudomonadota</taxon>
        <taxon>Gammaproteobacteria</taxon>
        <taxon>Moraxellales</taxon>
        <taxon>Moraxellaceae</taxon>
        <taxon>Acinetobacter</taxon>
    </lineage>
</organism>
<gene>
    <name evidence="1" type="ORF">HNP34_001989</name>
</gene>
<accession>A0AAW3VFR9</accession>
<dbReference type="AlphaFoldDB" id="A0AAW3VFR9"/>
<sequence>MTSSEPQLEKVQNDVIQNIQQAEQLKQQE</sequence>